<dbReference type="KEGG" id="skr:BRX40_21125"/>
<organism evidence="1 2">
    <name type="scientific">Sphingomonas koreensis</name>
    <dbReference type="NCBI Taxonomy" id="93064"/>
    <lineage>
        <taxon>Bacteria</taxon>
        <taxon>Pseudomonadati</taxon>
        <taxon>Pseudomonadota</taxon>
        <taxon>Alphaproteobacteria</taxon>
        <taxon>Sphingomonadales</taxon>
        <taxon>Sphingomonadaceae</taxon>
        <taxon>Sphingomonas</taxon>
    </lineage>
</organism>
<name>A0A1L6JF79_9SPHN</name>
<dbReference type="RefSeq" id="WP_066573268.1">
    <property type="nucleotide sequence ID" value="NZ_CP018820.1"/>
</dbReference>
<protein>
    <submittedName>
        <fullName evidence="1">Uncharacterized protein</fullName>
    </submittedName>
</protein>
<dbReference type="Proteomes" id="UP000185161">
    <property type="component" value="Chromosome"/>
</dbReference>
<accession>A0A1L6JF79</accession>
<sequence>MTMFQPISQCSHRVMATLVAGLELEFGRGAAEALAARFIAAEECDFIWDARVEERWLGAYEALEEEGFEFDRVAVIGALDGHWFAAICIIDGDGNPHGMIARRSFSGARAARKAFETLH</sequence>
<dbReference type="AlphaFoldDB" id="A0A1L6JF79"/>
<evidence type="ECO:0000313" key="1">
    <source>
        <dbReference type="EMBL" id="APR54592.1"/>
    </source>
</evidence>
<reference evidence="2" key="1">
    <citation type="submission" date="2016-12" db="EMBL/GenBank/DDBJ databases">
        <title>Whole genome sequencing of Sphingomonas sp. ABOJV.</title>
        <authorList>
            <person name="Conlan S."/>
            <person name="Thomas P.J."/>
            <person name="Mullikin J."/>
            <person name="Palmore T.N."/>
            <person name="Frank K.M."/>
            <person name="Segre J.A."/>
        </authorList>
    </citation>
    <scope>NUCLEOTIDE SEQUENCE [LARGE SCALE GENOMIC DNA]</scope>
    <source>
        <strain evidence="2">ABOJV</strain>
    </source>
</reference>
<proteinExistence type="predicted"/>
<dbReference type="GeneID" id="44135073"/>
<evidence type="ECO:0000313" key="2">
    <source>
        <dbReference type="Proteomes" id="UP000185161"/>
    </source>
</evidence>
<keyword evidence="2" id="KW-1185">Reference proteome</keyword>
<dbReference type="EMBL" id="CP018820">
    <property type="protein sequence ID" value="APR54592.1"/>
    <property type="molecule type" value="Genomic_DNA"/>
</dbReference>
<gene>
    <name evidence="1" type="ORF">BRX40_21125</name>
</gene>